<proteinExistence type="predicted"/>
<protein>
    <submittedName>
        <fullName evidence="1">Uncharacterized protein</fullName>
    </submittedName>
</protein>
<dbReference type="Proteomes" id="UP001196980">
    <property type="component" value="Unassembled WGS sequence"/>
</dbReference>
<gene>
    <name evidence="1" type="ORF">HWQ67_12600</name>
</gene>
<organism evidence="1 2">
    <name type="scientific">Candidatus Magnetobacterium casense</name>
    <dbReference type="NCBI Taxonomy" id="1455061"/>
    <lineage>
        <taxon>Bacteria</taxon>
        <taxon>Pseudomonadati</taxon>
        <taxon>Nitrospirota</taxon>
        <taxon>Thermodesulfovibrionia</taxon>
        <taxon>Thermodesulfovibrionales</taxon>
        <taxon>Candidatus Magnetobacteriaceae</taxon>
        <taxon>Candidatus Magnetobacterium</taxon>
    </lineage>
</organism>
<sequence length="65" mass="6632">MARIVSKKKALPFDSSVVYNGDGVTGAEVLAGAPLSDDVGGVPELSLNSLFSGSEVGERILTLPV</sequence>
<keyword evidence="2" id="KW-1185">Reference proteome</keyword>
<comment type="caution">
    <text evidence="1">The sequence shown here is derived from an EMBL/GenBank/DDBJ whole genome shotgun (WGS) entry which is preliminary data.</text>
</comment>
<dbReference type="EMBL" id="JABXWD010000255">
    <property type="protein sequence ID" value="MBV6342425.1"/>
    <property type="molecule type" value="Genomic_DNA"/>
</dbReference>
<evidence type="ECO:0000313" key="1">
    <source>
        <dbReference type="EMBL" id="MBV6342425.1"/>
    </source>
</evidence>
<evidence type="ECO:0000313" key="2">
    <source>
        <dbReference type="Proteomes" id="UP001196980"/>
    </source>
</evidence>
<name>A0ABS6S0P4_9BACT</name>
<dbReference type="RefSeq" id="WP_218253044.1">
    <property type="nucleotide sequence ID" value="NZ_JABXWD010000255.1"/>
</dbReference>
<reference evidence="1 2" key="1">
    <citation type="journal article" date="2020" name="J Geophys Res Biogeosci">
        <title>Magnetotaxis as an Adaptation to Enable Bacterial Shuttling of Microbial Sulfur and Sulfur Cycling Across Aquatic Oxic#Anoxic Interfaces.</title>
        <authorList>
            <person name="Li J."/>
            <person name="Liu P."/>
            <person name="Wang J."/>
            <person name="Roberts A.P."/>
            <person name="Pan Y."/>
        </authorList>
    </citation>
    <scope>NUCLEOTIDE SEQUENCE [LARGE SCALE GENOMIC DNA]</scope>
    <source>
        <strain evidence="1 2">MYR-1_YQ</strain>
    </source>
</reference>
<accession>A0ABS6S0P4</accession>